<name>A0A251X8T6_9GAMM</name>
<dbReference type="Proteomes" id="UP000194798">
    <property type="component" value="Unassembled WGS sequence"/>
</dbReference>
<comment type="caution">
    <text evidence="2">The sequence shown here is derived from an EMBL/GenBank/DDBJ whole genome shotgun (WGS) entry which is preliminary data.</text>
</comment>
<evidence type="ECO:0000313" key="2">
    <source>
        <dbReference type="EMBL" id="OUD13942.1"/>
    </source>
</evidence>
<dbReference type="EMBL" id="MSLT01000012">
    <property type="protein sequence ID" value="OUD13942.1"/>
    <property type="molecule type" value="Genomic_DNA"/>
</dbReference>
<dbReference type="Pfam" id="PF00149">
    <property type="entry name" value="Metallophos"/>
    <property type="match status" value="1"/>
</dbReference>
<dbReference type="RefSeq" id="WP_086487727.1">
    <property type="nucleotide sequence ID" value="NZ_MSLT01000012.1"/>
</dbReference>
<dbReference type="Gene3D" id="3.60.21.10">
    <property type="match status" value="1"/>
</dbReference>
<reference evidence="2 3" key="1">
    <citation type="submission" date="2016-12" db="EMBL/GenBank/DDBJ databases">
        <title>Thioflexothrix psekupsii D3 genome sequencing and assembly.</title>
        <authorList>
            <person name="Fomenkov A."/>
            <person name="Vincze T."/>
            <person name="Grabovich M."/>
            <person name="Anton B.P."/>
            <person name="Dubinina G."/>
            <person name="Orlova M."/>
            <person name="Belousova E."/>
            <person name="Roberts R.J."/>
        </authorList>
    </citation>
    <scope>NUCLEOTIDE SEQUENCE [LARGE SCALE GENOMIC DNA]</scope>
    <source>
        <strain evidence="2">D3</strain>
    </source>
</reference>
<proteinExistence type="predicted"/>
<dbReference type="PANTHER" id="PTHR42850">
    <property type="entry name" value="METALLOPHOSPHOESTERASE"/>
    <property type="match status" value="1"/>
</dbReference>
<dbReference type="GO" id="GO:0016791">
    <property type="term" value="F:phosphatase activity"/>
    <property type="evidence" value="ECO:0007669"/>
    <property type="project" value="TreeGrafter"/>
</dbReference>
<dbReference type="GO" id="GO:0005737">
    <property type="term" value="C:cytoplasm"/>
    <property type="evidence" value="ECO:0007669"/>
    <property type="project" value="TreeGrafter"/>
</dbReference>
<dbReference type="InterPro" id="IPR029052">
    <property type="entry name" value="Metallo-depent_PP-like"/>
</dbReference>
<dbReference type="OrthoDB" id="9813918at2"/>
<gene>
    <name evidence="2" type="ORF">TPSD3_06255</name>
</gene>
<organism evidence="2 3">
    <name type="scientific">Thioflexithrix psekupsensis</name>
    <dbReference type="NCBI Taxonomy" id="1570016"/>
    <lineage>
        <taxon>Bacteria</taxon>
        <taxon>Pseudomonadati</taxon>
        <taxon>Pseudomonadota</taxon>
        <taxon>Gammaproteobacteria</taxon>
        <taxon>Thiotrichales</taxon>
        <taxon>Thioflexithrix</taxon>
    </lineage>
</organism>
<dbReference type="InterPro" id="IPR050126">
    <property type="entry name" value="Ap4A_hydrolase"/>
</dbReference>
<protein>
    <recommendedName>
        <fullName evidence="1">Calcineurin-like phosphoesterase domain-containing protein</fullName>
    </recommendedName>
</protein>
<dbReference type="PANTHER" id="PTHR42850:SF2">
    <property type="entry name" value="BLL5683 PROTEIN"/>
    <property type="match status" value="1"/>
</dbReference>
<accession>A0A251X8T6</accession>
<feature type="domain" description="Calcineurin-like phosphoesterase" evidence="1">
    <location>
        <begin position="285"/>
        <end position="438"/>
    </location>
</feature>
<dbReference type="CDD" id="cd00838">
    <property type="entry name" value="MPP_superfamily"/>
    <property type="match status" value="1"/>
</dbReference>
<keyword evidence="3" id="KW-1185">Reference proteome</keyword>
<dbReference type="AlphaFoldDB" id="A0A251X8T6"/>
<dbReference type="SUPFAM" id="SSF56300">
    <property type="entry name" value="Metallo-dependent phosphatases"/>
    <property type="match status" value="1"/>
</dbReference>
<evidence type="ECO:0000313" key="3">
    <source>
        <dbReference type="Proteomes" id="UP000194798"/>
    </source>
</evidence>
<sequence length="526" mass="59798">MSKKIELIGAVGGDSPYQIADIEPLLASENKALAHGQVFTGRVCTQIYTNETDLVKIRQEIKLDAYSAQRWAVQMLAKEQGYQIHHPHKTWFVQTDTEQSVALIGSICPHLRPLHTLIKVANPTEPLDYCLRHLERLFDLYFRVASEMNIRLDEGLSNFALTANDQLYYVDDDIYAWDRFVTCGQMLGIYFRALPWLRGKIAVNLGHILHDLMIKHFNDPQYLMVLAEQLRNIYLTAPEAQAALSDFIHTLKPKTIHFPAVTLTEQTAPTSPANKNNKENNGRYFALLADIHANLPALDTVLNFLAEQQVEEGIVLGDVVGYGPHPAACVSRLQNSPFIILKGNHDHALATGHFKKGFSSSAAWVLEWSMTRVDDAQKQWLNDLPSVWHGEGWMGVHGAPIDPTFFNAYVYEMTYHDNLNWLAEKKVTHCFHGHSHQPGAYLRSKRKEYRYIEPLLSLADFEHGLICPGSVGQPRNRQPGAQFAIYDRQEQVIRYYCLPYAVEPLIEEMADQRFPDTLIKLLLGQL</sequence>
<dbReference type="InterPro" id="IPR004843">
    <property type="entry name" value="Calcineurin-like_PHP"/>
</dbReference>
<evidence type="ECO:0000259" key="1">
    <source>
        <dbReference type="Pfam" id="PF00149"/>
    </source>
</evidence>